<comment type="caution">
    <text evidence="4">The sequence shown here is derived from an EMBL/GenBank/DDBJ whole genome shotgun (WGS) entry which is preliminary data.</text>
</comment>
<feature type="compositionally biased region" description="Acidic residues" evidence="3">
    <location>
        <begin position="538"/>
        <end position="547"/>
    </location>
</feature>
<dbReference type="Gene3D" id="3.30.420.40">
    <property type="match status" value="2"/>
</dbReference>
<dbReference type="Proteomes" id="UP000240830">
    <property type="component" value="Unassembled WGS sequence"/>
</dbReference>
<proteinExistence type="inferred from homology"/>
<dbReference type="PANTHER" id="PTHR11937">
    <property type="entry name" value="ACTIN"/>
    <property type="match status" value="1"/>
</dbReference>
<evidence type="ECO:0000313" key="4">
    <source>
        <dbReference type="EMBL" id="PJF20095.1"/>
    </source>
</evidence>
<name>A0A2H9TQR7_9FUNG</name>
<dbReference type="Pfam" id="PF00022">
    <property type="entry name" value="Actin"/>
    <property type="match status" value="2"/>
</dbReference>
<feature type="region of interest" description="Disordered" evidence="3">
    <location>
        <begin position="502"/>
        <end position="547"/>
    </location>
</feature>
<keyword evidence="5" id="KW-1185">Reference proteome</keyword>
<evidence type="ECO:0008006" key="6">
    <source>
        <dbReference type="Google" id="ProtNLM"/>
    </source>
</evidence>
<evidence type="ECO:0000256" key="3">
    <source>
        <dbReference type="SAM" id="MobiDB-lite"/>
    </source>
</evidence>
<gene>
    <name evidence="4" type="ORF">PSACC_00090</name>
</gene>
<dbReference type="SUPFAM" id="SSF53067">
    <property type="entry name" value="Actin-like ATPase domain"/>
    <property type="match status" value="2"/>
</dbReference>
<dbReference type="EMBL" id="MTSL01000008">
    <property type="protein sequence ID" value="PJF20095.1"/>
    <property type="molecule type" value="Genomic_DNA"/>
</dbReference>
<dbReference type="SMART" id="SM00268">
    <property type="entry name" value="ACTIN"/>
    <property type="match status" value="1"/>
</dbReference>
<keyword evidence="2" id="KW-0175">Coiled coil</keyword>
<dbReference type="InterPro" id="IPR043129">
    <property type="entry name" value="ATPase_NBD"/>
</dbReference>
<reference evidence="4 5" key="1">
    <citation type="submission" date="2016-10" db="EMBL/GenBank/DDBJ databases">
        <title>The genome of Paramicrosporidium saccamoebae is the missing link in understanding Cryptomycota and Microsporidia evolution.</title>
        <authorList>
            <person name="Quandt C.A."/>
            <person name="Beaudet D."/>
            <person name="Corsaro D."/>
            <person name="Michel R."/>
            <person name="Corradi N."/>
            <person name="James T."/>
        </authorList>
    </citation>
    <scope>NUCLEOTIDE SEQUENCE [LARGE SCALE GENOMIC DNA]</scope>
    <source>
        <strain evidence="4 5">KSL3</strain>
    </source>
</reference>
<evidence type="ECO:0000256" key="1">
    <source>
        <dbReference type="RuleBase" id="RU000487"/>
    </source>
</evidence>
<dbReference type="STRING" id="1246581.A0A2H9TQR7"/>
<sequence>MTKARAIDFTTVNWRQKEVPDCIPALGKYKPTGTNDAVVVDAGSWQFRAGYASKDLPALVFDPILHRFQNKAGEPAQFQTGRTAPAGMARVSSKPLYEDGNVINQPSTLEHILDTVFSKLHVHSKDESIVHPIFMTEVVGNPPSCRKEISELIFEAYNAPKLCYGTDGPLAWFANKQSNNALVISIGNYTTVITAILDGRIEHVKRIDFGGHVASETMLQLMQCKYPAFPTKMTLAQSQEVVHRACRFALDYDETLTRMVQSDTSLAEHDIKVQFPYSFETLAEKQQKEEAREQLTARRREQAQKLRERAEKQRAEKLEAKKQQLESMNRLEKQVSKTATIRADGEFNDEEEEESMDQLRLFGYVDIEELQAAIVAEQKELNRMLGIEEPKETPDYSLVDIPDSNLSPEEIKEKRKQRLLKNSAEARERMRKEKEVETLRVEEQKKALEQRRLNDFSGWKSDLYTERQELLKIIKLRQKKKEALSDRRSQAAGARLRNVVSLVEEDEEEKPSGKSNGKTNGKSSAAKRKKTTKQPEAPENDGFGDNDADWLIYRQISRDDEAEGERDEEIQKRLSEIEEQLEQFDPDAFFDIVASEMSRAVTIVDRLKNGIADDGDDPSARTNQLHVNVERYRAVEGLFQPGAILGLDQAGLVEAIEDLLKILNPSQRDSLSANVFLTGGACQAEGLAARLERDLRAVLQVGAPLSITLGANPMLDTWRGAALLCREDNQLPWITREWYQEHGGERLPSNSWFTNQY</sequence>
<feature type="region of interest" description="Disordered" evidence="3">
    <location>
        <begin position="296"/>
        <end position="332"/>
    </location>
</feature>
<dbReference type="OrthoDB" id="7340501at2759"/>
<accession>A0A2H9TQR7</accession>
<organism evidence="4 5">
    <name type="scientific">Paramicrosporidium saccamoebae</name>
    <dbReference type="NCBI Taxonomy" id="1246581"/>
    <lineage>
        <taxon>Eukaryota</taxon>
        <taxon>Fungi</taxon>
        <taxon>Fungi incertae sedis</taxon>
        <taxon>Cryptomycota</taxon>
        <taxon>Cryptomycota incertae sedis</taxon>
        <taxon>Paramicrosporidium</taxon>
    </lineage>
</organism>
<evidence type="ECO:0000256" key="2">
    <source>
        <dbReference type="SAM" id="Coils"/>
    </source>
</evidence>
<evidence type="ECO:0000313" key="5">
    <source>
        <dbReference type="Proteomes" id="UP000240830"/>
    </source>
</evidence>
<dbReference type="InterPro" id="IPR004000">
    <property type="entry name" value="Actin"/>
</dbReference>
<feature type="coiled-coil region" evidence="2">
    <location>
        <begin position="416"/>
        <end position="451"/>
    </location>
</feature>
<protein>
    <recommendedName>
        <fullName evidence="6">Actin-related protein 5</fullName>
    </recommendedName>
</protein>
<dbReference type="AlphaFoldDB" id="A0A2H9TQR7"/>
<comment type="similarity">
    <text evidence="1">Belongs to the actin family.</text>
</comment>